<dbReference type="PaxDb" id="55529-EKX44475"/>
<accession>L1J8T2</accession>
<protein>
    <submittedName>
        <fullName evidence="2 3">Uncharacterized protein</fullName>
    </submittedName>
</protein>
<organism evidence="2">
    <name type="scientific">Guillardia theta (strain CCMP2712)</name>
    <name type="common">Cryptophyte</name>
    <dbReference type="NCBI Taxonomy" id="905079"/>
    <lineage>
        <taxon>Eukaryota</taxon>
        <taxon>Cryptophyceae</taxon>
        <taxon>Pyrenomonadales</taxon>
        <taxon>Geminigeraceae</taxon>
        <taxon>Guillardia</taxon>
    </lineage>
</organism>
<feature type="transmembrane region" description="Helical" evidence="1">
    <location>
        <begin position="12"/>
        <end position="31"/>
    </location>
</feature>
<dbReference type="AlphaFoldDB" id="L1J8T2"/>
<evidence type="ECO:0000313" key="3">
    <source>
        <dbReference type="EnsemblProtists" id="EKX44475"/>
    </source>
</evidence>
<proteinExistence type="predicted"/>
<feature type="transmembrane region" description="Helical" evidence="1">
    <location>
        <begin position="185"/>
        <end position="204"/>
    </location>
</feature>
<dbReference type="EnsemblProtists" id="EKX44475">
    <property type="protein sequence ID" value="EKX44475"/>
    <property type="gene ID" value="GUITHDRAFT_163564"/>
</dbReference>
<name>L1J8T2_GUITC</name>
<reference evidence="4" key="2">
    <citation type="submission" date="2012-11" db="EMBL/GenBank/DDBJ databases">
        <authorList>
            <person name="Kuo A."/>
            <person name="Curtis B.A."/>
            <person name="Tanifuji G."/>
            <person name="Burki F."/>
            <person name="Gruber A."/>
            <person name="Irimia M."/>
            <person name="Maruyama S."/>
            <person name="Arias M.C."/>
            <person name="Ball S.G."/>
            <person name="Gile G.H."/>
            <person name="Hirakawa Y."/>
            <person name="Hopkins J.F."/>
            <person name="Rensing S.A."/>
            <person name="Schmutz J."/>
            <person name="Symeonidi A."/>
            <person name="Elias M."/>
            <person name="Eveleigh R.J."/>
            <person name="Herman E.K."/>
            <person name="Klute M.J."/>
            <person name="Nakayama T."/>
            <person name="Obornik M."/>
            <person name="Reyes-Prieto A."/>
            <person name="Armbrust E.V."/>
            <person name="Aves S.J."/>
            <person name="Beiko R.G."/>
            <person name="Coutinho P."/>
            <person name="Dacks J.B."/>
            <person name="Durnford D.G."/>
            <person name="Fast N.M."/>
            <person name="Green B.R."/>
            <person name="Grisdale C."/>
            <person name="Hempe F."/>
            <person name="Henrissat B."/>
            <person name="Hoppner M.P."/>
            <person name="Ishida K.-I."/>
            <person name="Kim E."/>
            <person name="Koreny L."/>
            <person name="Kroth P.G."/>
            <person name="Liu Y."/>
            <person name="Malik S.-B."/>
            <person name="Maier U.G."/>
            <person name="McRose D."/>
            <person name="Mock T."/>
            <person name="Neilson J.A."/>
            <person name="Onodera N.T."/>
            <person name="Poole A.M."/>
            <person name="Pritham E.J."/>
            <person name="Richards T.A."/>
            <person name="Rocap G."/>
            <person name="Roy S.W."/>
            <person name="Sarai C."/>
            <person name="Schaack S."/>
            <person name="Shirato S."/>
            <person name="Slamovits C.H."/>
            <person name="Spencer D.F."/>
            <person name="Suzuki S."/>
            <person name="Worden A.Z."/>
            <person name="Zauner S."/>
            <person name="Barry K."/>
            <person name="Bell C."/>
            <person name="Bharti A.K."/>
            <person name="Crow J.A."/>
            <person name="Grimwood J."/>
            <person name="Kramer R."/>
            <person name="Lindquist E."/>
            <person name="Lucas S."/>
            <person name="Salamov A."/>
            <person name="McFadden G.I."/>
            <person name="Lane C.E."/>
            <person name="Keeling P.J."/>
            <person name="Gray M.W."/>
            <person name="Grigoriev I.V."/>
            <person name="Archibald J.M."/>
        </authorList>
    </citation>
    <scope>NUCLEOTIDE SEQUENCE</scope>
    <source>
        <strain evidence="4">CCMP2712</strain>
    </source>
</reference>
<keyword evidence="1" id="KW-0812">Transmembrane</keyword>
<evidence type="ECO:0000256" key="1">
    <source>
        <dbReference type="SAM" id="Phobius"/>
    </source>
</evidence>
<feature type="transmembrane region" description="Helical" evidence="1">
    <location>
        <begin position="70"/>
        <end position="91"/>
    </location>
</feature>
<evidence type="ECO:0000313" key="4">
    <source>
        <dbReference type="Proteomes" id="UP000011087"/>
    </source>
</evidence>
<feature type="transmembrane region" description="Helical" evidence="1">
    <location>
        <begin position="103"/>
        <end position="122"/>
    </location>
</feature>
<gene>
    <name evidence="2" type="ORF">GUITHDRAFT_163564</name>
</gene>
<keyword evidence="4" id="KW-1185">Reference proteome</keyword>
<sequence>MSKAQLLHYLNVLLGVLAILSLGDIAVSSFLCNQLFSFRSNVQNAINDYCSQNRLLEQCLSFSDFILAPYISFLIWSIFLFLSCMLLLYGITKSSTTSLSSFIYLELLLASAQIAFTTFVSVNVSYLKKSTTGASTVSYIDQFNYTVTKLWNSTSSWQSSVGCGGANKLSYKSEIDCVISVLDKYAITAACLMMFPAALFASLLRTWIVEDKGMDLFVQCRISQGFGLIIMGVFFFIICFGVVVCGIVL</sequence>
<feature type="transmembrane region" description="Helical" evidence="1">
    <location>
        <begin position="225"/>
        <end position="248"/>
    </location>
</feature>
<keyword evidence="1" id="KW-1133">Transmembrane helix</keyword>
<reference evidence="3" key="3">
    <citation type="submission" date="2015-06" db="UniProtKB">
        <authorList>
            <consortium name="EnsemblProtists"/>
        </authorList>
    </citation>
    <scope>IDENTIFICATION</scope>
</reference>
<dbReference type="Proteomes" id="UP000011087">
    <property type="component" value="Unassembled WGS sequence"/>
</dbReference>
<dbReference type="GeneID" id="17301153"/>
<dbReference type="HOGENOM" id="CLU_1117500_0_0_1"/>
<dbReference type="EMBL" id="JH993004">
    <property type="protein sequence ID" value="EKX44475.1"/>
    <property type="molecule type" value="Genomic_DNA"/>
</dbReference>
<keyword evidence="1" id="KW-0472">Membrane</keyword>
<dbReference type="KEGG" id="gtt:GUITHDRAFT_163564"/>
<evidence type="ECO:0000313" key="2">
    <source>
        <dbReference type="EMBL" id="EKX44475.1"/>
    </source>
</evidence>
<reference evidence="2 4" key="1">
    <citation type="journal article" date="2012" name="Nature">
        <title>Algal genomes reveal evolutionary mosaicism and the fate of nucleomorphs.</title>
        <authorList>
            <consortium name="DOE Joint Genome Institute"/>
            <person name="Curtis B.A."/>
            <person name="Tanifuji G."/>
            <person name="Burki F."/>
            <person name="Gruber A."/>
            <person name="Irimia M."/>
            <person name="Maruyama S."/>
            <person name="Arias M.C."/>
            <person name="Ball S.G."/>
            <person name="Gile G.H."/>
            <person name="Hirakawa Y."/>
            <person name="Hopkins J.F."/>
            <person name="Kuo A."/>
            <person name="Rensing S.A."/>
            <person name="Schmutz J."/>
            <person name="Symeonidi A."/>
            <person name="Elias M."/>
            <person name="Eveleigh R.J."/>
            <person name="Herman E.K."/>
            <person name="Klute M.J."/>
            <person name="Nakayama T."/>
            <person name="Obornik M."/>
            <person name="Reyes-Prieto A."/>
            <person name="Armbrust E.V."/>
            <person name="Aves S.J."/>
            <person name="Beiko R.G."/>
            <person name="Coutinho P."/>
            <person name="Dacks J.B."/>
            <person name="Durnford D.G."/>
            <person name="Fast N.M."/>
            <person name="Green B.R."/>
            <person name="Grisdale C.J."/>
            <person name="Hempel F."/>
            <person name="Henrissat B."/>
            <person name="Hoppner M.P."/>
            <person name="Ishida K."/>
            <person name="Kim E."/>
            <person name="Koreny L."/>
            <person name="Kroth P.G."/>
            <person name="Liu Y."/>
            <person name="Malik S.B."/>
            <person name="Maier U.G."/>
            <person name="McRose D."/>
            <person name="Mock T."/>
            <person name="Neilson J.A."/>
            <person name="Onodera N.T."/>
            <person name="Poole A.M."/>
            <person name="Pritham E.J."/>
            <person name="Richards T.A."/>
            <person name="Rocap G."/>
            <person name="Roy S.W."/>
            <person name="Sarai C."/>
            <person name="Schaack S."/>
            <person name="Shirato S."/>
            <person name="Slamovits C.H."/>
            <person name="Spencer D.F."/>
            <person name="Suzuki S."/>
            <person name="Worden A.Z."/>
            <person name="Zauner S."/>
            <person name="Barry K."/>
            <person name="Bell C."/>
            <person name="Bharti A.K."/>
            <person name="Crow J.A."/>
            <person name="Grimwood J."/>
            <person name="Kramer R."/>
            <person name="Lindquist E."/>
            <person name="Lucas S."/>
            <person name="Salamov A."/>
            <person name="McFadden G.I."/>
            <person name="Lane C.E."/>
            <person name="Keeling P.J."/>
            <person name="Gray M.W."/>
            <person name="Grigoriev I.V."/>
            <person name="Archibald J.M."/>
        </authorList>
    </citation>
    <scope>NUCLEOTIDE SEQUENCE</scope>
    <source>
        <strain evidence="2 4">CCMP2712</strain>
    </source>
</reference>
<dbReference type="RefSeq" id="XP_005831455.1">
    <property type="nucleotide sequence ID" value="XM_005831398.1"/>
</dbReference>